<protein>
    <submittedName>
        <fullName evidence="1">Uncharacterized protein</fullName>
    </submittedName>
</protein>
<dbReference type="AlphaFoldDB" id="A0A4R2K6F2"/>
<reference evidence="1 2" key="1">
    <citation type="submission" date="2019-03" db="EMBL/GenBank/DDBJ databases">
        <title>Genomic Encyclopedia of Type Strains, Phase IV (KMG-IV): sequencing the most valuable type-strain genomes for metagenomic binning, comparative biology and taxonomic classification.</title>
        <authorList>
            <person name="Goeker M."/>
        </authorList>
    </citation>
    <scope>NUCLEOTIDE SEQUENCE [LARGE SCALE GENOMIC DNA]</scope>
    <source>
        <strain evidence="1 2">DSM 4868</strain>
    </source>
</reference>
<accession>A0A4R2K6F2</accession>
<dbReference type="EMBL" id="SLWW01000022">
    <property type="protein sequence ID" value="TCO68843.1"/>
    <property type="molecule type" value="Genomic_DNA"/>
</dbReference>
<evidence type="ECO:0000313" key="2">
    <source>
        <dbReference type="Proteomes" id="UP000295142"/>
    </source>
</evidence>
<comment type="caution">
    <text evidence="1">The sequence shown here is derived from an EMBL/GenBank/DDBJ whole genome shotgun (WGS) entry which is preliminary data.</text>
</comment>
<keyword evidence="2" id="KW-1185">Reference proteome</keyword>
<sequence length="48" mass="5052">MPMTVVCKCKTAMKTTNAAAWRDAIELRQLASHDGSTSDLGEGVDVAA</sequence>
<dbReference type="Proteomes" id="UP000295142">
    <property type="component" value="Unassembled WGS sequence"/>
</dbReference>
<evidence type="ECO:0000313" key="1">
    <source>
        <dbReference type="EMBL" id="TCO68843.1"/>
    </source>
</evidence>
<gene>
    <name evidence="1" type="ORF">EV655_12221</name>
</gene>
<organism evidence="1 2">
    <name type="scientific">Rhodovulum euryhalinum</name>
    <dbReference type="NCBI Taxonomy" id="35805"/>
    <lineage>
        <taxon>Bacteria</taxon>
        <taxon>Pseudomonadati</taxon>
        <taxon>Pseudomonadota</taxon>
        <taxon>Alphaproteobacteria</taxon>
        <taxon>Rhodobacterales</taxon>
        <taxon>Paracoccaceae</taxon>
        <taxon>Rhodovulum</taxon>
    </lineage>
</organism>
<name>A0A4R2K6F2_9RHOB</name>
<proteinExistence type="predicted"/>